<dbReference type="InterPro" id="IPR001173">
    <property type="entry name" value="Glyco_trans_2-like"/>
</dbReference>
<dbReference type="CDD" id="cd00761">
    <property type="entry name" value="Glyco_tranf_GTA_type"/>
    <property type="match status" value="1"/>
</dbReference>
<reference evidence="2" key="1">
    <citation type="submission" date="2018-12" db="EMBL/GenBank/DDBJ databases">
        <authorList>
            <person name="Will S."/>
            <person name="Neumann-Schaal M."/>
            <person name="Henke P."/>
        </authorList>
    </citation>
    <scope>NUCLEOTIDE SEQUENCE</scope>
    <source>
        <strain evidence="2">PCC 7102</strain>
    </source>
</reference>
<dbReference type="InterPro" id="IPR050834">
    <property type="entry name" value="Glycosyltransf_2"/>
</dbReference>
<feature type="domain" description="Glycosyltransferase 2-like" evidence="1">
    <location>
        <begin position="7"/>
        <end position="107"/>
    </location>
</feature>
<dbReference type="RefSeq" id="WP_127086890.1">
    <property type="nucleotide sequence ID" value="NZ_RSCL01000039.1"/>
</dbReference>
<accession>A0A3S1C2K6</accession>
<keyword evidence="3" id="KW-1185">Reference proteome</keyword>
<comment type="caution">
    <text evidence="2">The sequence shown here is derived from an EMBL/GenBank/DDBJ whole genome shotgun (WGS) entry which is preliminary data.</text>
</comment>
<dbReference type="OrthoDB" id="9802649at2"/>
<gene>
    <name evidence="2" type="ORF">DSM106972_089180</name>
</gene>
<name>A0A3S1C2K6_9CYAN</name>
<sequence>MNTARLSIIIPTYNRPELLHRAVSSALNQTITDIEIIVVDDCSNPAVVLPERENLRVIRLESNQGGAMARNRGAIESRSRWITYLDDDDVLLPDMAQKALSAIDQMPQNLPAPIAVLFGLNIVNSQGQVLETHLPPTLPRGSHFCLEEIQPGESFFCKQTLVVEREVMLEMGGFDPNFNSRVHTELFLRLNPVCSLWGIAEITYHLSAYEGVRVSSNAQRRQRSFEKLLTKHHALFISHSRKKFADFVFNHADMLQRNGQSWMAAKALGRAFLIHPVHTIARFASPYKKGLLKSFSSLRNRVPPSISNAR</sequence>
<organism evidence="2 3">
    <name type="scientific">Dulcicalothrix desertica PCC 7102</name>
    <dbReference type="NCBI Taxonomy" id="232991"/>
    <lineage>
        <taxon>Bacteria</taxon>
        <taxon>Bacillati</taxon>
        <taxon>Cyanobacteriota</taxon>
        <taxon>Cyanophyceae</taxon>
        <taxon>Nostocales</taxon>
        <taxon>Calotrichaceae</taxon>
        <taxon>Dulcicalothrix</taxon>
    </lineage>
</organism>
<dbReference type="PANTHER" id="PTHR43685">
    <property type="entry name" value="GLYCOSYLTRANSFERASE"/>
    <property type="match status" value="1"/>
</dbReference>
<evidence type="ECO:0000313" key="2">
    <source>
        <dbReference type="EMBL" id="RUS95905.1"/>
    </source>
</evidence>
<dbReference type="InterPro" id="IPR029044">
    <property type="entry name" value="Nucleotide-diphossugar_trans"/>
</dbReference>
<dbReference type="Pfam" id="PF00535">
    <property type="entry name" value="Glycos_transf_2"/>
    <property type="match status" value="1"/>
</dbReference>
<evidence type="ECO:0000313" key="3">
    <source>
        <dbReference type="Proteomes" id="UP000271624"/>
    </source>
</evidence>
<proteinExistence type="predicted"/>
<evidence type="ECO:0000259" key="1">
    <source>
        <dbReference type="Pfam" id="PF00535"/>
    </source>
</evidence>
<dbReference type="EMBL" id="RSCL01000039">
    <property type="protein sequence ID" value="RUS95905.1"/>
    <property type="molecule type" value="Genomic_DNA"/>
</dbReference>
<dbReference type="Proteomes" id="UP000271624">
    <property type="component" value="Unassembled WGS sequence"/>
</dbReference>
<reference evidence="2" key="2">
    <citation type="journal article" date="2019" name="Genome Biol. Evol.">
        <title>Day and night: Metabolic profiles and evolutionary relationships of six axenic non-marine cyanobacteria.</title>
        <authorList>
            <person name="Will S.E."/>
            <person name="Henke P."/>
            <person name="Boedeker C."/>
            <person name="Huang S."/>
            <person name="Brinkmann H."/>
            <person name="Rohde M."/>
            <person name="Jarek M."/>
            <person name="Friedl T."/>
            <person name="Seufert S."/>
            <person name="Schumacher M."/>
            <person name="Overmann J."/>
            <person name="Neumann-Schaal M."/>
            <person name="Petersen J."/>
        </authorList>
    </citation>
    <scope>NUCLEOTIDE SEQUENCE [LARGE SCALE GENOMIC DNA]</scope>
    <source>
        <strain evidence="2">PCC 7102</strain>
    </source>
</reference>
<dbReference type="SUPFAM" id="SSF53448">
    <property type="entry name" value="Nucleotide-diphospho-sugar transferases"/>
    <property type="match status" value="1"/>
</dbReference>
<dbReference type="Gene3D" id="3.90.550.10">
    <property type="entry name" value="Spore Coat Polysaccharide Biosynthesis Protein SpsA, Chain A"/>
    <property type="match status" value="1"/>
</dbReference>
<dbReference type="AlphaFoldDB" id="A0A3S1C2K6"/>
<protein>
    <recommendedName>
        <fullName evidence="1">Glycosyltransferase 2-like domain-containing protein</fullName>
    </recommendedName>
</protein>
<dbReference type="PANTHER" id="PTHR43685:SF2">
    <property type="entry name" value="GLYCOSYLTRANSFERASE 2-LIKE DOMAIN-CONTAINING PROTEIN"/>
    <property type="match status" value="1"/>
</dbReference>